<dbReference type="SUPFAM" id="SSF46565">
    <property type="entry name" value="Chaperone J-domain"/>
    <property type="match status" value="1"/>
</dbReference>
<dbReference type="GO" id="GO:0042026">
    <property type="term" value="P:protein refolding"/>
    <property type="evidence" value="ECO:0007669"/>
    <property type="project" value="TreeGrafter"/>
</dbReference>
<dbReference type="EMBL" id="BRLB01000013">
    <property type="protein sequence ID" value="GKX31064.1"/>
    <property type="molecule type" value="Genomic_DNA"/>
</dbReference>
<dbReference type="PANTHER" id="PTHR43096">
    <property type="entry name" value="DNAJ HOMOLOG 1, MITOCHONDRIAL-RELATED"/>
    <property type="match status" value="1"/>
</dbReference>
<keyword evidence="1" id="KW-0235">DNA replication</keyword>
<evidence type="ECO:0000256" key="2">
    <source>
        <dbReference type="ARBA" id="ARBA00023186"/>
    </source>
</evidence>
<name>A0A9W5YDI8_9FIRM</name>
<gene>
    <name evidence="4" type="ORF">SH1V18_35440</name>
</gene>
<dbReference type="GO" id="GO:0005737">
    <property type="term" value="C:cytoplasm"/>
    <property type="evidence" value="ECO:0007669"/>
    <property type="project" value="TreeGrafter"/>
</dbReference>
<keyword evidence="5" id="KW-1185">Reference proteome</keyword>
<dbReference type="PANTHER" id="PTHR43096:SF52">
    <property type="entry name" value="DNAJ HOMOLOG 1, MITOCHONDRIAL-RELATED"/>
    <property type="match status" value="1"/>
</dbReference>
<dbReference type="AlphaFoldDB" id="A0A9W5YDI8"/>
<dbReference type="CDD" id="cd06257">
    <property type="entry name" value="DnaJ"/>
    <property type="match status" value="1"/>
</dbReference>
<dbReference type="Proteomes" id="UP001144256">
    <property type="component" value="Unassembled WGS sequence"/>
</dbReference>
<dbReference type="RefSeq" id="WP_281817733.1">
    <property type="nucleotide sequence ID" value="NZ_BRLB01000013.1"/>
</dbReference>
<dbReference type="Gene3D" id="1.10.287.110">
    <property type="entry name" value="DnaJ domain"/>
    <property type="match status" value="1"/>
</dbReference>
<organism evidence="4 5">
    <name type="scientific">Vallitalea longa</name>
    <dbReference type="NCBI Taxonomy" id="2936439"/>
    <lineage>
        <taxon>Bacteria</taxon>
        <taxon>Bacillati</taxon>
        <taxon>Bacillota</taxon>
        <taxon>Clostridia</taxon>
        <taxon>Lachnospirales</taxon>
        <taxon>Vallitaleaceae</taxon>
        <taxon>Vallitalea</taxon>
    </lineage>
</organism>
<dbReference type="Pfam" id="PF00226">
    <property type="entry name" value="DnaJ"/>
    <property type="match status" value="1"/>
</dbReference>
<dbReference type="PRINTS" id="PR00625">
    <property type="entry name" value="JDOMAIN"/>
</dbReference>
<sequence length="320" mass="35858">MPNSVEDYYKTLGVTKEATDKEIQKAYRKLAHKYHPDSNKSKAAEEKFKKINEAYNVLKDPEKRKAYNQFGNQWESGGGYYSQDTSSWSGDEDILRSVFDSIFRANGFGNTGKSTFRGFGNMGGFSSSMGGFRRQQYGGQPRAVKGQDAEAELDIAISDSYFGSTKKITVGDEMGNRHQLDVSIPKGITEGQKIRLKGQGSKGYNGGPNGDLLIKVHIVEDAEYSLNGYDIYKDLNIAPWEAALGAEIPVSTLDKNLQIKIPKGTQSGKKFRLKNNGLKSRKKTGDFYFVAKIVVSEKLSKEEIKLLKKWQEISNWKIRE</sequence>
<dbReference type="Pfam" id="PF01556">
    <property type="entry name" value="DnaJ_C"/>
    <property type="match status" value="1"/>
</dbReference>
<dbReference type="InterPro" id="IPR036869">
    <property type="entry name" value="J_dom_sf"/>
</dbReference>
<dbReference type="SMART" id="SM00271">
    <property type="entry name" value="DnaJ"/>
    <property type="match status" value="1"/>
</dbReference>
<dbReference type="InterPro" id="IPR002939">
    <property type="entry name" value="DnaJ_C"/>
</dbReference>
<dbReference type="GO" id="GO:0051082">
    <property type="term" value="F:unfolded protein binding"/>
    <property type="evidence" value="ECO:0007669"/>
    <property type="project" value="InterPro"/>
</dbReference>
<evidence type="ECO:0000313" key="4">
    <source>
        <dbReference type="EMBL" id="GKX31064.1"/>
    </source>
</evidence>
<dbReference type="CDD" id="cd10747">
    <property type="entry name" value="DnaJ_C"/>
    <property type="match status" value="1"/>
</dbReference>
<keyword evidence="2" id="KW-0143">Chaperone</keyword>
<proteinExistence type="predicted"/>
<protein>
    <submittedName>
        <fullName evidence="4">Molecular chaperone DnaJ</fullName>
    </submittedName>
</protein>
<dbReference type="InterPro" id="IPR001623">
    <property type="entry name" value="DnaJ_domain"/>
</dbReference>
<dbReference type="Gene3D" id="2.60.260.20">
    <property type="entry name" value="Urease metallochaperone UreE, N-terminal domain"/>
    <property type="match status" value="2"/>
</dbReference>
<evidence type="ECO:0000313" key="5">
    <source>
        <dbReference type="Proteomes" id="UP001144256"/>
    </source>
</evidence>
<dbReference type="InterPro" id="IPR018253">
    <property type="entry name" value="DnaJ_domain_CS"/>
</dbReference>
<reference evidence="4" key="1">
    <citation type="submission" date="2022-06" db="EMBL/GenBank/DDBJ databases">
        <title>Vallitalea longa sp. nov., an anaerobic bacterium isolated from marine sediment.</title>
        <authorList>
            <person name="Hirano S."/>
            <person name="Terahara T."/>
            <person name="Mori K."/>
            <person name="Hamada M."/>
            <person name="Matsumoto R."/>
            <person name="Kobayashi T."/>
        </authorList>
    </citation>
    <scope>NUCLEOTIDE SEQUENCE</scope>
    <source>
        <strain evidence="4">SH18-1</strain>
    </source>
</reference>
<dbReference type="PROSITE" id="PS00636">
    <property type="entry name" value="DNAJ_1"/>
    <property type="match status" value="1"/>
</dbReference>
<feature type="domain" description="J" evidence="3">
    <location>
        <begin position="7"/>
        <end position="71"/>
    </location>
</feature>
<dbReference type="InterPro" id="IPR008971">
    <property type="entry name" value="HSP40/DnaJ_pept-bd"/>
</dbReference>
<comment type="caution">
    <text evidence="4">The sequence shown here is derived from an EMBL/GenBank/DDBJ whole genome shotgun (WGS) entry which is preliminary data.</text>
</comment>
<dbReference type="SUPFAM" id="SSF49493">
    <property type="entry name" value="HSP40/DnaJ peptide-binding domain"/>
    <property type="match status" value="2"/>
</dbReference>
<evidence type="ECO:0000259" key="3">
    <source>
        <dbReference type="PROSITE" id="PS50076"/>
    </source>
</evidence>
<accession>A0A9W5YDI8</accession>
<evidence type="ECO:0000256" key="1">
    <source>
        <dbReference type="ARBA" id="ARBA00022705"/>
    </source>
</evidence>
<dbReference type="GO" id="GO:0006260">
    <property type="term" value="P:DNA replication"/>
    <property type="evidence" value="ECO:0007669"/>
    <property type="project" value="UniProtKB-KW"/>
</dbReference>
<dbReference type="PROSITE" id="PS50076">
    <property type="entry name" value="DNAJ_2"/>
    <property type="match status" value="1"/>
</dbReference>